<dbReference type="EMBL" id="CAEZTS010000083">
    <property type="protein sequence ID" value="CAB4580935.1"/>
    <property type="molecule type" value="Genomic_DNA"/>
</dbReference>
<name>A0A6J6EZS9_9ZZZZ</name>
<protein>
    <submittedName>
        <fullName evidence="1">Unannotated protein</fullName>
    </submittedName>
</protein>
<accession>A0A6J6EZS9</accession>
<reference evidence="1" key="1">
    <citation type="submission" date="2020-05" db="EMBL/GenBank/DDBJ databases">
        <authorList>
            <person name="Chiriac C."/>
            <person name="Salcher M."/>
            <person name="Ghai R."/>
            <person name="Kavagutti S V."/>
        </authorList>
    </citation>
    <scope>NUCLEOTIDE SEQUENCE</scope>
</reference>
<dbReference type="AlphaFoldDB" id="A0A6J6EZS9"/>
<proteinExistence type="predicted"/>
<organism evidence="1">
    <name type="scientific">freshwater metagenome</name>
    <dbReference type="NCBI Taxonomy" id="449393"/>
    <lineage>
        <taxon>unclassified sequences</taxon>
        <taxon>metagenomes</taxon>
        <taxon>ecological metagenomes</taxon>
    </lineage>
</organism>
<evidence type="ECO:0000313" key="1">
    <source>
        <dbReference type="EMBL" id="CAB4580935.1"/>
    </source>
</evidence>
<gene>
    <name evidence="1" type="ORF">UFOPK1722_01033</name>
</gene>
<sequence>MLSKPTTQQIILDCRRELLETVDPAVSDPAVKVAIQMLENVLRNCAERAAHEIAWMREESDLMMAFARDVRDTLGSSTSLDTAISAYESGDNHTLDLDAVSDSYGRAGECLSVALESVFAAGHDPLHLRGREILALRLAHEDAIKGDWGFVGRG</sequence>